<feature type="domain" description="DUF7587" evidence="2">
    <location>
        <begin position="218"/>
        <end position="355"/>
    </location>
</feature>
<dbReference type="InterPro" id="IPR056009">
    <property type="entry name" value="DUF7587"/>
</dbReference>
<feature type="region of interest" description="Disordered" evidence="1">
    <location>
        <begin position="459"/>
        <end position="523"/>
    </location>
</feature>
<proteinExistence type="predicted"/>
<feature type="compositionally biased region" description="Pro residues" evidence="1">
    <location>
        <begin position="493"/>
        <end position="502"/>
    </location>
</feature>
<dbReference type="EMBL" id="KZ559131">
    <property type="protein sequence ID" value="PLB39091.1"/>
    <property type="molecule type" value="Genomic_DNA"/>
</dbReference>
<evidence type="ECO:0000313" key="4">
    <source>
        <dbReference type="Proteomes" id="UP000234585"/>
    </source>
</evidence>
<reference evidence="3 4" key="1">
    <citation type="submission" date="2017-12" db="EMBL/GenBank/DDBJ databases">
        <authorList>
            <consortium name="DOE Joint Genome Institute"/>
            <person name="Haridas S."/>
            <person name="Kjaerbolling I."/>
            <person name="Vesth T.C."/>
            <person name="Frisvad J.C."/>
            <person name="Nybo J.L."/>
            <person name="Theobald S."/>
            <person name="Kuo A."/>
            <person name="Bowyer P."/>
            <person name="Matsuda Y."/>
            <person name="Mondo S."/>
            <person name="Lyhne E.K."/>
            <person name="Kogle M.E."/>
            <person name="Clum A."/>
            <person name="Lipzen A."/>
            <person name="Salamov A."/>
            <person name="Ngan C.Y."/>
            <person name="Daum C."/>
            <person name="Chiniquy J."/>
            <person name="Barry K."/>
            <person name="LaButti K."/>
            <person name="Simmons B.A."/>
            <person name="Magnuson J.K."/>
            <person name="Mortensen U.H."/>
            <person name="Larsen T.O."/>
            <person name="Grigoriev I.V."/>
            <person name="Baker S.E."/>
            <person name="Andersen M.R."/>
            <person name="Nordberg H.P."/>
            <person name="Cantor M.N."/>
            <person name="Hua S.X."/>
        </authorList>
    </citation>
    <scope>NUCLEOTIDE SEQUENCE [LARGE SCALE GENOMIC DNA]</scope>
    <source>
        <strain evidence="3 4">CBS 102.13</strain>
    </source>
</reference>
<feature type="compositionally biased region" description="Polar residues" evidence="1">
    <location>
        <begin position="157"/>
        <end position="172"/>
    </location>
</feature>
<dbReference type="Proteomes" id="UP000234585">
    <property type="component" value="Unassembled WGS sequence"/>
</dbReference>
<evidence type="ECO:0000259" key="2">
    <source>
        <dbReference type="Pfam" id="PF24494"/>
    </source>
</evidence>
<feature type="compositionally biased region" description="Low complexity" evidence="1">
    <location>
        <begin position="503"/>
        <end position="514"/>
    </location>
</feature>
<keyword evidence="4" id="KW-1185">Reference proteome</keyword>
<evidence type="ECO:0000256" key="1">
    <source>
        <dbReference type="SAM" id="MobiDB-lite"/>
    </source>
</evidence>
<dbReference type="GeneID" id="36519286"/>
<accession>A0A2I2FEM4</accession>
<name>A0A2I2FEM4_ASPCN</name>
<dbReference type="OrthoDB" id="5397734at2759"/>
<protein>
    <recommendedName>
        <fullName evidence="2">DUF7587 domain-containing protein</fullName>
    </recommendedName>
</protein>
<sequence length="670" mass="73889">MPSPQGSSLNFGKKVPKIKWNREERVILCVLYKHFQKDLTAFQEIFSCIFKGELMECGIQSARKTSINTQWEHMKRSGDHLFGEVHLSAFDANGQWRVHLGKIKETAGNLGIDLHEKQVDDINLSHFRYRRVRALGMTEGEGEATTPGLDELERSPETSPARATSSDVQMQTPPVYPLSPKENTSLVNGCGKLCYWCALENPTLEDQETQDTTRAEGIPPILYRWSNVDSQGVNSKKLLLAGLFADGVDYFFPEQLEQGEFDNFVKTHVSIEKSPTPFISTFTSMLAPLHRALRNQEGAMISIIDTTKLQSPVFSARDLVKRLKINIRGYHGGGEYLIWAKVPSAAIVCSYKASTLLEIANEVADIGSILQLGTISSFKLARPALHQALREGPGGRNFESGMTIGKLLSMIRVPREYCKFVGEGLTYSWRFARDGSLEEFHAGVEEGYNANSYNAEPAVQSSLPMTPVPAATANDDEDSGENKDASVNEAPCLPWPATPYPLPNNAASPPGAAAQHEMSADGESFGDEFSRIFDTPCPVPSRTDHTSTTVELFDADTQLWVTKQQQPEGHAPSPSRSNTVDTSDDEGDLRQLPSPGNPFRPGVLQRYNQDPPVVGANVEGHTVGGSPDEHPAAAYGEQWRVCEPELAPEPELADQDPFAMRRARIMQIIN</sequence>
<feature type="region of interest" description="Disordered" evidence="1">
    <location>
        <begin position="138"/>
        <end position="180"/>
    </location>
</feature>
<gene>
    <name evidence="3" type="ORF">BDW47DRAFT_103664</name>
</gene>
<dbReference type="RefSeq" id="XP_024673103.1">
    <property type="nucleotide sequence ID" value="XM_024812126.1"/>
</dbReference>
<dbReference type="AlphaFoldDB" id="A0A2I2FEM4"/>
<dbReference type="Pfam" id="PF24494">
    <property type="entry name" value="DUF7587"/>
    <property type="match status" value="1"/>
</dbReference>
<feature type="region of interest" description="Disordered" evidence="1">
    <location>
        <begin position="564"/>
        <end position="612"/>
    </location>
</feature>
<evidence type="ECO:0000313" key="3">
    <source>
        <dbReference type="EMBL" id="PLB39091.1"/>
    </source>
</evidence>
<organism evidence="3 4">
    <name type="scientific">Aspergillus candidus</name>
    <dbReference type="NCBI Taxonomy" id="41067"/>
    <lineage>
        <taxon>Eukaryota</taxon>
        <taxon>Fungi</taxon>
        <taxon>Dikarya</taxon>
        <taxon>Ascomycota</taxon>
        <taxon>Pezizomycotina</taxon>
        <taxon>Eurotiomycetes</taxon>
        <taxon>Eurotiomycetidae</taxon>
        <taxon>Eurotiales</taxon>
        <taxon>Aspergillaceae</taxon>
        <taxon>Aspergillus</taxon>
        <taxon>Aspergillus subgen. Circumdati</taxon>
    </lineage>
</organism>